<reference evidence="1" key="1">
    <citation type="submission" date="2021-05" db="EMBL/GenBank/DDBJ databases">
        <authorList>
            <person name="Alioto T."/>
            <person name="Alioto T."/>
            <person name="Gomez Garrido J."/>
        </authorList>
    </citation>
    <scope>NUCLEOTIDE SEQUENCE</scope>
</reference>
<proteinExistence type="predicted"/>
<accession>A0A8D8JK99</accession>
<dbReference type="AlphaFoldDB" id="A0A8D8JK99"/>
<protein>
    <submittedName>
        <fullName evidence="1">(northern house mosquito) hypothetical protein</fullName>
    </submittedName>
</protein>
<dbReference type="EMBL" id="HBUE01181105">
    <property type="protein sequence ID" value="CAG6520370.1"/>
    <property type="molecule type" value="Transcribed_RNA"/>
</dbReference>
<sequence>MQLTSRLNLGSTFKHTFRNSTSTIINNQSIHMYMPSHQNLELSLSTSPPFSHSKKPHNQKQLCVLQDLFTGKAVSKMFKFGSNCAESWSARPQRVAFLCFNYRG</sequence>
<organism evidence="1">
    <name type="scientific">Culex pipiens</name>
    <name type="common">House mosquito</name>
    <dbReference type="NCBI Taxonomy" id="7175"/>
    <lineage>
        <taxon>Eukaryota</taxon>
        <taxon>Metazoa</taxon>
        <taxon>Ecdysozoa</taxon>
        <taxon>Arthropoda</taxon>
        <taxon>Hexapoda</taxon>
        <taxon>Insecta</taxon>
        <taxon>Pterygota</taxon>
        <taxon>Neoptera</taxon>
        <taxon>Endopterygota</taxon>
        <taxon>Diptera</taxon>
        <taxon>Nematocera</taxon>
        <taxon>Culicoidea</taxon>
        <taxon>Culicidae</taxon>
        <taxon>Culicinae</taxon>
        <taxon>Culicini</taxon>
        <taxon>Culex</taxon>
        <taxon>Culex</taxon>
    </lineage>
</organism>
<evidence type="ECO:0000313" key="1">
    <source>
        <dbReference type="EMBL" id="CAG6571937.1"/>
    </source>
</evidence>
<name>A0A8D8JK99_CULPI</name>
<dbReference type="EMBL" id="HBUE01286711">
    <property type="protein sequence ID" value="CAG6571937.1"/>
    <property type="molecule type" value="Transcribed_RNA"/>
</dbReference>